<feature type="chain" id="PRO_5046401892" evidence="1">
    <location>
        <begin position="28"/>
        <end position="210"/>
    </location>
</feature>
<keyword evidence="1" id="KW-0732">Signal</keyword>
<dbReference type="RefSeq" id="WP_387416914.1">
    <property type="nucleotide sequence ID" value="NZ_JBIASD010000034.1"/>
</dbReference>
<accession>A0ABW6T093</accession>
<keyword evidence="3" id="KW-1185">Reference proteome</keyword>
<comment type="caution">
    <text evidence="2">The sequence shown here is derived from an EMBL/GenBank/DDBJ whole genome shotgun (WGS) entry which is preliminary data.</text>
</comment>
<feature type="signal peptide" evidence="1">
    <location>
        <begin position="1"/>
        <end position="27"/>
    </location>
</feature>
<proteinExistence type="predicted"/>
<dbReference type="Proteomes" id="UP001602013">
    <property type="component" value="Unassembled WGS sequence"/>
</dbReference>
<evidence type="ECO:0000313" key="2">
    <source>
        <dbReference type="EMBL" id="MFF3670705.1"/>
    </source>
</evidence>
<name>A0ABW6T093_9ACTN</name>
<sequence length="210" mass="22291">MHAKPLPVLVMAVAGLLPLAAVAPVAADSGQPAVRSITIKGGGGMFSSSLTVTLDRGVFPREADGIRDALKGPSRERLAGAAGSGAYEDRLWCNNKAHHSDSNGQWDIAYQCLSGRKRTVPWGFLIAPAIQATIAANVSEGGMFWWRNNVSMTKNAPHTQPASYTFHGNFNPVGKGDKIHCQDHMTFAMRVGGKPAHGSLTIVCNATLMN</sequence>
<protein>
    <submittedName>
        <fullName evidence="2">Uncharacterized protein</fullName>
    </submittedName>
</protein>
<evidence type="ECO:0000313" key="3">
    <source>
        <dbReference type="Proteomes" id="UP001602013"/>
    </source>
</evidence>
<reference evidence="2 3" key="1">
    <citation type="submission" date="2024-10" db="EMBL/GenBank/DDBJ databases">
        <title>The Natural Products Discovery Center: Release of the First 8490 Sequenced Strains for Exploring Actinobacteria Biosynthetic Diversity.</title>
        <authorList>
            <person name="Kalkreuter E."/>
            <person name="Kautsar S.A."/>
            <person name="Yang D."/>
            <person name="Bader C.D."/>
            <person name="Teijaro C.N."/>
            <person name="Fluegel L."/>
            <person name="Davis C.M."/>
            <person name="Simpson J.R."/>
            <person name="Lauterbach L."/>
            <person name="Steele A.D."/>
            <person name="Gui C."/>
            <person name="Meng S."/>
            <person name="Li G."/>
            <person name="Viehrig K."/>
            <person name="Ye F."/>
            <person name="Su P."/>
            <person name="Kiefer A.F."/>
            <person name="Nichols A."/>
            <person name="Cepeda A.J."/>
            <person name="Yan W."/>
            <person name="Fan B."/>
            <person name="Jiang Y."/>
            <person name="Adhikari A."/>
            <person name="Zheng C.-J."/>
            <person name="Schuster L."/>
            <person name="Cowan T.M."/>
            <person name="Smanski M.J."/>
            <person name="Chevrette M.G."/>
            <person name="De Carvalho L.P.S."/>
            <person name="Shen B."/>
        </authorList>
    </citation>
    <scope>NUCLEOTIDE SEQUENCE [LARGE SCALE GENOMIC DNA]</scope>
    <source>
        <strain evidence="2 3">NPDC002173</strain>
    </source>
</reference>
<organism evidence="2 3">
    <name type="scientific">Microtetraspora malaysiensis</name>
    <dbReference type="NCBI Taxonomy" id="161358"/>
    <lineage>
        <taxon>Bacteria</taxon>
        <taxon>Bacillati</taxon>
        <taxon>Actinomycetota</taxon>
        <taxon>Actinomycetes</taxon>
        <taxon>Streptosporangiales</taxon>
        <taxon>Streptosporangiaceae</taxon>
        <taxon>Microtetraspora</taxon>
    </lineage>
</organism>
<dbReference type="EMBL" id="JBIASD010000034">
    <property type="protein sequence ID" value="MFF3670705.1"/>
    <property type="molecule type" value="Genomic_DNA"/>
</dbReference>
<evidence type="ECO:0000256" key="1">
    <source>
        <dbReference type="SAM" id="SignalP"/>
    </source>
</evidence>
<gene>
    <name evidence="2" type="ORF">ACFYXI_34475</name>
</gene>